<feature type="domain" description="Nudix hydrolase" evidence="11">
    <location>
        <begin position="70"/>
        <end position="210"/>
    </location>
</feature>
<evidence type="ECO:0000256" key="4">
    <source>
        <dbReference type="ARBA" id="ARBA00022737"/>
    </source>
</evidence>
<evidence type="ECO:0000256" key="5">
    <source>
        <dbReference type="ARBA" id="ARBA00022786"/>
    </source>
</evidence>
<dbReference type="EMBL" id="JAIFRP010000002">
    <property type="protein sequence ID" value="KAK2588926.1"/>
    <property type="molecule type" value="Genomic_DNA"/>
</dbReference>
<name>A0AAD9RZR1_9HYME</name>
<dbReference type="GO" id="GO:0051087">
    <property type="term" value="F:protein-folding chaperone binding"/>
    <property type="evidence" value="ECO:0007669"/>
    <property type="project" value="TreeGrafter"/>
</dbReference>
<evidence type="ECO:0000259" key="11">
    <source>
        <dbReference type="PROSITE" id="PS51462"/>
    </source>
</evidence>
<dbReference type="InterPro" id="IPR013083">
    <property type="entry name" value="Znf_RING/FYVE/PHD"/>
</dbReference>
<dbReference type="GO" id="GO:0061630">
    <property type="term" value="F:ubiquitin protein ligase activity"/>
    <property type="evidence" value="ECO:0007669"/>
    <property type="project" value="UniProtKB-EC"/>
</dbReference>
<keyword evidence="14" id="KW-1185">Reference proteome</keyword>
<dbReference type="AlphaFoldDB" id="A0AAD9RZR1"/>
<dbReference type="PANTHER" id="PTHR46803">
    <property type="entry name" value="E3 UBIQUITIN-PROTEIN LIGASE CHIP"/>
    <property type="match status" value="1"/>
</dbReference>
<evidence type="ECO:0000256" key="9">
    <source>
        <dbReference type="ARBA" id="ARBA00044543"/>
    </source>
</evidence>
<dbReference type="GO" id="GO:0045862">
    <property type="term" value="P:positive regulation of proteolysis"/>
    <property type="evidence" value="ECO:0007669"/>
    <property type="project" value="TreeGrafter"/>
</dbReference>
<dbReference type="Pfam" id="PF18290">
    <property type="entry name" value="Nudix_hydro"/>
    <property type="match status" value="1"/>
</dbReference>
<dbReference type="GO" id="GO:0071218">
    <property type="term" value="P:cellular response to misfolded protein"/>
    <property type="evidence" value="ECO:0007669"/>
    <property type="project" value="TreeGrafter"/>
</dbReference>
<accession>A0AAD9RZR1</accession>
<evidence type="ECO:0000259" key="12">
    <source>
        <dbReference type="PROSITE" id="PS51698"/>
    </source>
</evidence>
<evidence type="ECO:0000256" key="1">
    <source>
        <dbReference type="ARBA" id="ARBA00000900"/>
    </source>
</evidence>
<dbReference type="SMART" id="SM00028">
    <property type="entry name" value="TPR"/>
    <property type="match status" value="3"/>
</dbReference>
<dbReference type="SUPFAM" id="SSF57850">
    <property type="entry name" value="RING/U-box"/>
    <property type="match status" value="1"/>
</dbReference>
<dbReference type="Pfam" id="PF18391">
    <property type="entry name" value="CHIP_TPR_N"/>
    <property type="match status" value="1"/>
</dbReference>
<gene>
    <name evidence="13" type="ORF">KPH14_001782</name>
</gene>
<comment type="catalytic activity">
    <reaction evidence="1">
        <text>S-ubiquitinyl-[E2 ubiquitin-conjugating enzyme]-L-cysteine + [acceptor protein]-L-lysine = [E2 ubiquitin-conjugating enzyme]-L-cysteine + N(6)-ubiquitinyl-[acceptor protein]-L-lysine.</text>
        <dbReference type="EC" id="2.3.2.27"/>
    </reaction>
</comment>
<dbReference type="Gene3D" id="1.25.40.10">
    <property type="entry name" value="Tetratricopeptide repeat domain"/>
    <property type="match status" value="1"/>
</dbReference>
<feature type="repeat" description="TPR" evidence="10">
    <location>
        <begin position="344"/>
        <end position="377"/>
    </location>
</feature>
<dbReference type="Gene3D" id="3.30.40.10">
    <property type="entry name" value="Zinc/RING finger domain, C3HC4 (zinc finger)"/>
    <property type="match status" value="1"/>
</dbReference>
<dbReference type="InterPro" id="IPR003613">
    <property type="entry name" value="Ubox_domain"/>
</dbReference>
<comment type="caution">
    <text evidence="13">The sequence shown here is derived from an EMBL/GenBank/DDBJ whole genome shotgun (WGS) entry which is preliminary data.</text>
</comment>
<evidence type="ECO:0000256" key="2">
    <source>
        <dbReference type="ARBA" id="ARBA00012483"/>
    </source>
</evidence>
<evidence type="ECO:0000313" key="14">
    <source>
        <dbReference type="Proteomes" id="UP001258017"/>
    </source>
</evidence>
<dbReference type="Pfam" id="PF12895">
    <property type="entry name" value="ANAPC3"/>
    <property type="match status" value="1"/>
</dbReference>
<dbReference type="InterPro" id="IPR020476">
    <property type="entry name" value="Nudix_hydrolase"/>
</dbReference>
<dbReference type="EC" id="2.3.2.27" evidence="2"/>
<keyword evidence="5" id="KW-0833">Ubl conjugation pathway</keyword>
<dbReference type="GO" id="GO:0043161">
    <property type="term" value="P:proteasome-mediated ubiquitin-dependent protein catabolic process"/>
    <property type="evidence" value="ECO:0007669"/>
    <property type="project" value="TreeGrafter"/>
</dbReference>
<dbReference type="GO" id="GO:0030018">
    <property type="term" value="C:Z disc"/>
    <property type="evidence" value="ECO:0007669"/>
    <property type="project" value="TreeGrafter"/>
</dbReference>
<protein>
    <recommendedName>
        <fullName evidence="8">E3 ubiquitin-protein ligase CHIP</fullName>
        <ecNumber evidence="2">2.3.2.27</ecNumber>
    </recommendedName>
    <alternativeName>
        <fullName evidence="9">RING-type E3 ubiquitin transferase CHIP</fullName>
    </alternativeName>
</protein>
<dbReference type="FunFam" id="3.30.40.10:FF:000124">
    <property type="entry name" value="STIP1 homology and U box-containing protein 1"/>
    <property type="match status" value="1"/>
</dbReference>
<dbReference type="Gene3D" id="6.10.140.2020">
    <property type="match status" value="1"/>
</dbReference>
<evidence type="ECO:0000256" key="8">
    <source>
        <dbReference type="ARBA" id="ARBA00044534"/>
    </source>
</evidence>
<dbReference type="PRINTS" id="PR00502">
    <property type="entry name" value="NUDIXFAMILY"/>
</dbReference>
<dbReference type="InterPro" id="IPR045202">
    <property type="entry name" value="CHIP_RING-Ubox"/>
</dbReference>
<dbReference type="Pfam" id="PF04564">
    <property type="entry name" value="U-box"/>
    <property type="match status" value="1"/>
</dbReference>
<dbReference type="InterPro" id="IPR020084">
    <property type="entry name" value="NUDIX_hydrolase_CS"/>
</dbReference>
<organism evidence="13 14">
    <name type="scientific">Odynerus spinipes</name>
    <dbReference type="NCBI Taxonomy" id="1348599"/>
    <lineage>
        <taxon>Eukaryota</taxon>
        <taxon>Metazoa</taxon>
        <taxon>Ecdysozoa</taxon>
        <taxon>Arthropoda</taxon>
        <taxon>Hexapoda</taxon>
        <taxon>Insecta</taxon>
        <taxon>Pterygota</taxon>
        <taxon>Neoptera</taxon>
        <taxon>Endopterygota</taxon>
        <taxon>Hymenoptera</taxon>
        <taxon>Apocrita</taxon>
        <taxon>Aculeata</taxon>
        <taxon>Vespoidea</taxon>
        <taxon>Vespidae</taxon>
        <taxon>Eumeninae</taxon>
        <taxon>Odynerus</taxon>
    </lineage>
</organism>
<dbReference type="GO" id="GO:0000209">
    <property type="term" value="P:protein polyubiquitination"/>
    <property type="evidence" value="ECO:0007669"/>
    <property type="project" value="TreeGrafter"/>
</dbReference>
<keyword evidence="3" id="KW-0808">Transferase</keyword>
<dbReference type="GO" id="GO:0006515">
    <property type="term" value="P:protein quality control for misfolded or incompletely synthesized proteins"/>
    <property type="evidence" value="ECO:0007669"/>
    <property type="project" value="TreeGrafter"/>
</dbReference>
<evidence type="ECO:0000256" key="7">
    <source>
        <dbReference type="ARBA" id="ARBA00022803"/>
    </source>
</evidence>
<dbReference type="Gene3D" id="3.90.79.10">
    <property type="entry name" value="Nucleoside Triphosphate Pyrophosphohydrolase"/>
    <property type="match status" value="1"/>
</dbReference>
<keyword evidence="7 10" id="KW-0802">TPR repeat</keyword>
<keyword evidence="6" id="KW-0378">Hydrolase</keyword>
<dbReference type="Gene3D" id="3.40.630.30">
    <property type="match status" value="1"/>
</dbReference>
<keyword evidence="4" id="KW-0677">Repeat</keyword>
<dbReference type="Proteomes" id="UP001258017">
    <property type="component" value="Unassembled WGS sequence"/>
</dbReference>
<reference evidence="13" key="2">
    <citation type="journal article" date="2023" name="Commun. Biol.">
        <title>Intrasexual cuticular hydrocarbon dimorphism in a wasp sheds light on hydrocarbon biosynthesis genes in Hymenoptera.</title>
        <authorList>
            <person name="Moris V.C."/>
            <person name="Podsiadlowski L."/>
            <person name="Martin S."/>
            <person name="Oeyen J.P."/>
            <person name="Donath A."/>
            <person name="Petersen M."/>
            <person name="Wilbrandt J."/>
            <person name="Misof B."/>
            <person name="Liedtke D."/>
            <person name="Thamm M."/>
            <person name="Scheiner R."/>
            <person name="Schmitt T."/>
            <person name="Niehuis O."/>
        </authorList>
    </citation>
    <scope>NUCLEOTIDE SEQUENCE</scope>
    <source>
        <strain evidence="13">GBR_01_08_01A</strain>
    </source>
</reference>
<dbReference type="SMART" id="SM00504">
    <property type="entry name" value="Ubox"/>
    <property type="match status" value="1"/>
</dbReference>
<evidence type="ECO:0000313" key="13">
    <source>
        <dbReference type="EMBL" id="KAK2588926.1"/>
    </source>
</evidence>
<evidence type="ECO:0000256" key="6">
    <source>
        <dbReference type="ARBA" id="ARBA00022801"/>
    </source>
</evidence>
<evidence type="ECO:0000256" key="3">
    <source>
        <dbReference type="ARBA" id="ARBA00022679"/>
    </source>
</evidence>
<evidence type="ECO:0000256" key="10">
    <source>
        <dbReference type="PROSITE-ProRule" id="PRU00339"/>
    </source>
</evidence>
<dbReference type="PROSITE" id="PS51462">
    <property type="entry name" value="NUDIX"/>
    <property type="match status" value="1"/>
</dbReference>
<dbReference type="InterPro" id="IPR000086">
    <property type="entry name" value="NUDIX_hydrolase_dom"/>
</dbReference>
<dbReference type="SUPFAM" id="SSF48452">
    <property type="entry name" value="TPR-like"/>
    <property type="match status" value="1"/>
</dbReference>
<dbReference type="InterPro" id="IPR041312">
    <property type="entry name" value="CHIP_TPR_N"/>
</dbReference>
<dbReference type="CDD" id="cd16654">
    <property type="entry name" value="RING-Ubox_CHIP"/>
    <property type="match status" value="1"/>
</dbReference>
<dbReference type="InterPro" id="IPR019734">
    <property type="entry name" value="TPR_rpt"/>
</dbReference>
<dbReference type="PROSITE" id="PS50005">
    <property type="entry name" value="TPR"/>
    <property type="match status" value="1"/>
</dbReference>
<feature type="domain" description="U-box" evidence="12">
    <location>
        <begin position="487"/>
        <end position="561"/>
    </location>
</feature>
<dbReference type="PANTHER" id="PTHR46803:SF2">
    <property type="entry name" value="E3 UBIQUITIN-PROTEIN LIGASE CHIP"/>
    <property type="match status" value="1"/>
</dbReference>
<dbReference type="SUPFAM" id="SSF55811">
    <property type="entry name" value="Nudix"/>
    <property type="match status" value="1"/>
</dbReference>
<dbReference type="InterPro" id="IPR040618">
    <property type="entry name" value="Pre-Nudix"/>
</dbReference>
<dbReference type="GO" id="GO:0016787">
    <property type="term" value="F:hydrolase activity"/>
    <property type="evidence" value="ECO:0007669"/>
    <property type="project" value="UniProtKB-KW"/>
</dbReference>
<sequence length="564" mass="65794">MATGCFQGHNDIHNGVTINSSEISCAVPAFAQHLRASLKTWSEQNKRTIWFCVHSSHSEFIPVLVKQGFKFHHAREEYVTLYCWLNKEIKFVKEKNSERSSRWKIPGGYIEPGENIDEAAQREVLEETDIYMIAYLTPRTFNIEKCQIEISECKWMKLDEYLQHPQVHENNRLLAKKMIEFLKKPIGLTVEHGIHPVTKKPLSVYSISTDFEICQLPLQKNVNNVNRGTIINGYHQRDLLLSKMDKLLCGLNDISKREKWEDNFQNIREIVSIVTHKELKEQGNRLFSLHKYEDAANCYTKAIIKNPTQALYFTNRALCHLKLKRWESLCQDCRRALDIDPCSVKGHFFLGLALLELELYDEAVKHLQRAVDLAKEQKLNYGDDITGALRQARKRRFQLREEQRIAQDIELQTYLNQLIAEDAERKLAALNEQEVIKDADSKSGTDAASGDIYLARRREEIEEKRDLCTARLNDLFAKVDERRRKREVPDYLCGKISFEILQEPVITPSGITYERKDIEEHLQRVGHFDPVTRVRLTQDQLIPNLAMKEVVDTFLQENEWALYY</sequence>
<dbReference type="PROSITE" id="PS00893">
    <property type="entry name" value="NUDIX_BOX"/>
    <property type="match status" value="1"/>
</dbReference>
<reference evidence="13" key="1">
    <citation type="submission" date="2021-08" db="EMBL/GenBank/DDBJ databases">
        <authorList>
            <person name="Misof B."/>
            <person name="Oliver O."/>
            <person name="Podsiadlowski L."/>
            <person name="Donath A."/>
            <person name="Peters R."/>
            <person name="Mayer C."/>
            <person name="Rust J."/>
            <person name="Gunkel S."/>
            <person name="Lesny P."/>
            <person name="Martin S."/>
            <person name="Oeyen J.P."/>
            <person name="Petersen M."/>
            <person name="Panagiotis P."/>
            <person name="Wilbrandt J."/>
            <person name="Tanja T."/>
        </authorList>
    </citation>
    <scope>NUCLEOTIDE SEQUENCE</scope>
    <source>
        <strain evidence="13">GBR_01_08_01A</strain>
        <tissue evidence="13">Thorax + abdomen</tissue>
    </source>
</reference>
<dbReference type="Pfam" id="PF00293">
    <property type="entry name" value="NUDIX"/>
    <property type="match status" value="1"/>
</dbReference>
<proteinExistence type="predicted"/>
<dbReference type="PROSITE" id="PS51698">
    <property type="entry name" value="U_BOX"/>
    <property type="match status" value="1"/>
</dbReference>
<dbReference type="InterPro" id="IPR015797">
    <property type="entry name" value="NUDIX_hydrolase-like_dom_sf"/>
</dbReference>
<dbReference type="InterPro" id="IPR011990">
    <property type="entry name" value="TPR-like_helical_dom_sf"/>
</dbReference>